<reference evidence="11 12" key="1">
    <citation type="submission" date="2015-08" db="EMBL/GenBank/DDBJ databases">
        <title>Complete genome sequence of Sulfurifustis variabilis.</title>
        <authorList>
            <person name="Miura A."/>
            <person name="Kojima H."/>
            <person name="Fukui M."/>
        </authorList>
    </citation>
    <scope>NUCLEOTIDE SEQUENCE [LARGE SCALE GENOMIC DNA]</scope>
    <source>
        <strain evidence="12">skN76</strain>
    </source>
</reference>
<dbReference type="KEGG" id="sva:SVA_1943"/>
<evidence type="ECO:0000256" key="2">
    <source>
        <dbReference type="ARBA" id="ARBA00012499"/>
    </source>
</evidence>
<dbReference type="EMBL" id="AP014936">
    <property type="protein sequence ID" value="BAU48496.1"/>
    <property type="molecule type" value="Genomic_DNA"/>
</dbReference>
<dbReference type="OrthoDB" id="9785497at2"/>
<feature type="binding site" evidence="9">
    <location>
        <position position="48"/>
    </location>
    <ligand>
        <name>Zn(2+)</name>
        <dbReference type="ChEBI" id="CHEBI:29105"/>
    </ligand>
</feature>
<dbReference type="HAMAP" id="MF_01400">
    <property type="entry name" value="MsrB"/>
    <property type="match status" value="1"/>
</dbReference>
<dbReference type="SUPFAM" id="SSF51316">
    <property type="entry name" value="Mss4-like"/>
    <property type="match status" value="1"/>
</dbReference>
<dbReference type="InterPro" id="IPR028427">
    <property type="entry name" value="Met_Sox_Rdtase_MsrB"/>
</dbReference>
<dbReference type="GO" id="GO:0006979">
    <property type="term" value="P:response to oxidative stress"/>
    <property type="evidence" value="ECO:0007669"/>
    <property type="project" value="InterPro"/>
</dbReference>
<dbReference type="InterPro" id="IPR002579">
    <property type="entry name" value="Met_Sox_Rdtase_MsrB_dom"/>
</dbReference>
<organism evidence="11 12">
    <name type="scientific">Sulfurifustis variabilis</name>
    <dbReference type="NCBI Taxonomy" id="1675686"/>
    <lineage>
        <taxon>Bacteria</taxon>
        <taxon>Pseudomonadati</taxon>
        <taxon>Pseudomonadota</taxon>
        <taxon>Gammaproteobacteria</taxon>
        <taxon>Acidiferrobacterales</taxon>
        <taxon>Acidiferrobacteraceae</taxon>
        <taxon>Sulfurifustis</taxon>
    </lineage>
</organism>
<dbReference type="AlphaFoldDB" id="A0A1B4V4M7"/>
<dbReference type="GO" id="GO:0005737">
    <property type="term" value="C:cytoplasm"/>
    <property type="evidence" value="ECO:0007669"/>
    <property type="project" value="TreeGrafter"/>
</dbReference>
<feature type="binding site" evidence="9">
    <location>
        <position position="51"/>
    </location>
    <ligand>
        <name>Zn(2+)</name>
        <dbReference type="ChEBI" id="CHEBI:29105"/>
    </ligand>
</feature>
<dbReference type="EC" id="1.8.4.12" evidence="2 9"/>
<evidence type="ECO:0000256" key="8">
    <source>
        <dbReference type="ARBA" id="ARBA00075819"/>
    </source>
</evidence>
<dbReference type="Proteomes" id="UP000218899">
    <property type="component" value="Chromosome"/>
</dbReference>
<dbReference type="FunFam" id="2.170.150.20:FF:000001">
    <property type="entry name" value="Peptide methionine sulfoxide reductase MsrB"/>
    <property type="match status" value="1"/>
</dbReference>
<feature type="binding site" evidence="9">
    <location>
        <position position="97"/>
    </location>
    <ligand>
        <name>Zn(2+)</name>
        <dbReference type="ChEBI" id="CHEBI:29105"/>
    </ligand>
</feature>
<evidence type="ECO:0000256" key="1">
    <source>
        <dbReference type="ARBA" id="ARBA00007174"/>
    </source>
</evidence>
<comment type="cofactor">
    <cofactor evidence="9">
        <name>Zn(2+)</name>
        <dbReference type="ChEBI" id="CHEBI:29105"/>
    </cofactor>
    <text evidence="9">Binds 1 zinc ion per subunit. The zinc ion is important for the structural integrity of the protein.</text>
</comment>
<dbReference type="Pfam" id="PF01641">
    <property type="entry name" value="SelR"/>
    <property type="match status" value="1"/>
</dbReference>
<evidence type="ECO:0000256" key="5">
    <source>
        <dbReference type="ARBA" id="ARBA00022833"/>
    </source>
</evidence>
<keyword evidence="5 9" id="KW-0862">Zinc</keyword>
<gene>
    <name evidence="9" type="primary">msrB</name>
    <name evidence="11" type="ORF">SVA_1943</name>
</gene>
<dbReference type="NCBIfam" id="TIGR00357">
    <property type="entry name" value="peptide-methionine (R)-S-oxide reductase MsrB"/>
    <property type="match status" value="1"/>
</dbReference>
<keyword evidence="12" id="KW-1185">Reference proteome</keyword>
<dbReference type="RefSeq" id="WP_096460999.1">
    <property type="nucleotide sequence ID" value="NZ_AP014936.1"/>
</dbReference>
<dbReference type="GO" id="GO:0033743">
    <property type="term" value="F:peptide-methionine (R)-S-oxide reductase activity"/>
    <property type="evidence" value="ECO:0007669"/>
    <property type="project" value="UniProtKB-UniRule"/>
</dbReference>
<comment type="catalytic activity">
    <reaction evidence="7 9">
        <text>L-methionyl-[protein] + [thioredoxin]-disulfide + H2O = L-methionyl-(R)-S-oxide-[protein] + [thioredoxin]-dithiol</text>
        <dbReference type="Rhea" id="RHEA:24164"/>
        <dbReference type="Rhea" id="RHEA-COMP:10698"/>
        <dbReference type="Rhea" id="RHEA-COMP:10700"/>
        <dbReference type="Rhea" id="RHEA-COMP:12313"/>
        <dbReference type="Rhea" id="RHEA-COMP:12314"/>
        <dbReference type="ChEBI" id="CHEBI:15377"/>
        <dbReference type="ChEBI" id="CHEBI:16044"/>
        <dbReference type="ChEBI" id="CHEBI:29950"/>
        <dbReference type="ChEBI" id="CHEBI:45764"/>
        <dbReference type="ChEBI" id="CHEBI:50058"/>
        <dbReference type="EC" id="1.8.4.12"/>
    </reaction>
</comment>
<sequence length="134" mass="15187">MTHPIDKPDEEWRARLTPEQYRVTREKGTEPAFTGAYWDCHEPGVYRCVGCGAELFSSETKFDSGTGWPSFYAPLKKENIAEEEDRSLFMRRTEVVCSRCGAHLGHVFPDGPAPTGLRYCINSAALNLEKKKEK</sequence>
<evidence type="ECO:0000256" key="6">
    <source>
        <dbReference type="ARBA" id="ARBA00023002"/>
    </source>
</evidence>
<evidence type="ECO:0000313" key="11">
    <source>
        <dbReference type="EMBL" id="BAU48496.1"/>
    </source>
</evidence>
<feature type="domain" description="MsrB" evidence="10">
    <location>
        <begin position="9"/>
        <end position="131"/>
    </location>
</feature>
<evidence type="ECO:0000259" key="10">
    <source>
        <dbReference type="PROSITE" id="PS51790"/>
    </source>
</evidence>
<comment type="similarity">
    <text evidence="1 9">Belongs to the MsrB Met sulfoxide reductase family.</text>
</comment>
<feature type="active site" description="Nucleophile" evidence="9">
    <location>
        <position position="120"/>
    </location>
</feature>
<accession>A0A1B4V4M7</accession>
<proteinExistence type="inferred from homology"/>
<evidence type="ECO:0000256" key="3">
    <source>
        <dbReference type="ARBA" id="ARBA00021130"/>
    </source>
</evidence>
<keyword evidence="4 9" id="KW-0479">Metal-binding</keyword>
<dbReference type="PANTHER" id="PTHR10173:SF52">
    <property type="entry name" value="METHIONINE-R-SULFOXIDE REDUCTASE B1"/>
    <property type="match status" value="1"/>
</dbReference>
<evidence type="ECO:0000256" key="4">
    <source>
        <dbReference type="ARBA" id="ARBA00022723"/>
    </source>
</evidence>
<dbReference type="Gene3D" id="2.170.150.20">
    <property type="entry name" value="Peptide methionine sulfoxide reductase"/>
    <property type="match status" value="1"/>
</dbReference>
<evidence type="ECO:0000313" key="12">
    <source>
        <dbReference type="Proteomes" id="UP000218899"/>
    </source>
</evidence>
<evidence type="ECO:0000256" key="9">
    <source>
        <dbReference type="HAMAP-Rule" id="MF_01400"/>
    </source>
</evidence>
<dbReference type="GO" id="GO:0008270">
    <property type="term" value="F:zinc ion binding"/>
    <property type="evidence" value="ECO:0007669"/>
    <property type="project" value="UniProtKB-UniRule"/>
</dbReference>
<dbReference type="InterPro" id="IPR011057">
    <property type="entry name" value="Mss4-like_sf"/>
</dbReference>
<feature type="binding site" evidence="9">
    <location>
        <position position="100"/>
    </location>
    <ligand>
        <name>Zn(2+)</name>
        <dbReference type="ChEBI" id="CHEBI:29105"/>
    </ligand>
</feature>
<keyword evidence="6 9" id="KW-0560">Oxidoreductase</keyword>
<dbReference type="PROSITE" id="PS51790">
    <property type="entry name" value="MSRB"/>
    <property type="match status" value="1"/>
</dbReference>
<dbReference type="GO" id="GO:0030091">
    <property type="term" value="P:protein repair"/>
    <property type="evidence" value="ECO:0007669"/>
    <property type="project" value="InterPro"/>
</dbReference>
<dbReference type="PANTHER" id="PTHR10173">
    <property type="entry name" value="METHIONINE SULFOXIDE REDUCTASE"/>
    <property type="match status" value="1"/>
</dbReference>
<protein>
    <recommendedName>
        <fullName evidence="3 9">Peptide methionine sulfoxide reductase MsrB</fullName>
        <ecNumber evidence="2 9">1.8.4.12</ecNumber>
    </recommendedName>
    <alternativeName>
        <fullName evidence="8 9">Peptide-methionine (R)-S-oxide reductase</fullName>
    </alternativeName>
</protein>
<evidence type="ECO:0000256" key="7">
    <source>
        <dbReference type="ARBA" id="ARBA00048488"/>
    </source>
</evidence>
<name>A0A1B4V4M7_9GAMM</name>